<dbReference type="STRING" id="1086013.SAMN05421774_101451"/>
<keyword evidence="1" id="KW-0732">Signal</keyword>
<accession>A0A1N7KHX6</accession>
<sequence length="158" mass="15966">MKRQASVLIASALLLSAPAFAQTTETLPTTPPAVDAPATPTPVVPDATLGAGTVIAPEGYTAVPDFSTVTAEQVQGIALNGPAGESIGQVADVELGADGAASGLIADVGGFLGFGEHRVKLGFDQVRVFSNADGDMVAVSDLTKDQLKAMPEYVSPET</sequence>
<gene>
    <name evidence="2" type="ORF">SAMN05421774_101451</name>
</gene>
<protein>
    <submittedName>
        <fullName evidence="2">PRC-barrel domain-containing protein</fullName>
    </submittedName>
</protein>
<dbReference type="Gene3D" id="2.30.30.240">
    <property type="entry name" value="PRC-barrel domain"/>
    <property type="match status" value="1"/>
</dbReference>
<dbReference type="SUPFAM" id="SSF50346">
    <property type="entry name" value="PRC-barrel domain"/>
    <property type="match status" value="1"/>
</dbReference>
<dbReference type="RefSeq" id="WP_076528259.1">
    <property type="nucleotide sequence ID" value="NZ_BMEH01000001.1"/>
</dbReference>
<dbReference type="AlphaFoldDB" id="A0A1N7KHX6"/>
<dbReference type="Proteomes" id="UP000186141">
    <property type="component" value="Unassembled WGS sequence"/>
</dbReference>
<feature type="signal peptide" evidence="1">
    <location>
        <begin position="1"/>
        <end position="21"/>
    </location>
</feature>
<dbReference type="EMBL" id="FTOT01000001">
    <property type="protein sequence ID" value="SIS61185.1"/>
    <property type="molecule type" value="Genomic_DNA"/>
</dbReference>
<organism evidence="2 3">
    <name type="scientific">Gemmobacter megaterium</name>
    <dbReference type="NCBI Taxonomy" id="1086013"/>
    <lineage>
        <taxon>Bacteria</taxon>
        <taxon>Pseudomonadati</taxon>
        <taxon>Pseudomonadota</taxon>
        <taxon>Alphaproteobacteria</taxon>
        <taxon>Rhodobacterales</taxon>
        <taxon>Paracoccaceae</taxon>
        <taxon>Gemmobacter</taxon>
    </lineage>
</organism>
<keyword evidence="3" id="KW-1185">Reference proteome</keyword>
<evidence type="ECO:0000256" key="1">
    <source>
        <dbReference type="SAM" id="SignalP"/>
    </source>
</evidence>
<dbReference type="InterPro" id="IPR011033">
    <property type="entry name" value="PRC_barrel-like_sf"/>
</dbReference>
<proteinExistence type="predicted"/>
<name>A0A1N7KHX6_9RHOB</name>
<feature type="chain" id="PRO_5013315128" evidence="1">
    <location>
        <begin position="22"/>
        <end position="158"/>
    </location>
</feature>
<dbReference type="OrthoDB" id="7876889at2"/>
<evidence type="ECO:0000313" key="2">
    <source>
        <dbReference type="EMBL" id="SIS61185.1"/>
    </source>
</evidence>
<evidence type="ECO:0000313" key="3">
    <source>
        <dbReference type="Proteomes" id="UP000186141"/>
    </source>
</evidence>
<reference evidence="2 3" key="1">
    <citation type="submission" date="2017-01" db="EMBL/GenBank/DDBJ databases">
        <authorList>
            <person name="Mah S.A."/>
            <person name="Swanson W.J."/>
            <person name="Moy G.W."/>
            <person name="Vacquier V.D."/>
        </authorList>
    </citation>
    <scope>NUCLEOTIDE SEQUENCE [LARGE SCALE GENOMIC DNA]</scope>
    <source>
        <strain evidence="2 3">DSM 26375</strain>
    </source>
</reference>